<name>A0ABV3FAG1_9NOCA</name>
<dbReference type="RefSeq" id="WP_357980174.1">
    <property type="nucleotide sequence ID" value="NZ_JBFAIH010000010.1"/>
</dbReference>
<sequence length="81" mass="8943">MSGFGVRTCGADDQRHERLFIATAFLTSDATDYFGLPRERTVIMGSQVEVRPCGSHGSSDGTPLSNVLSIRPERRRLCWIG</sequence>
<reference evidence="1 2" key="1">
    <citation type="submission" date="2024-06" db="EMBL/GenBank/DDBJ databases">
        <title>The Natural Products Discovery Center: Release of the First 8490 Sequenced Strains for Exploring Actinobacteria Biosynthetic Diversity.</title>
        <authorList>
            <person name="Kalkreuter E."/>
            <person name="Kautsar S.A."/>
            <person name="Yang D."/>
            <person name="Bader C.D."/>
            <person name="Teijaro C.N."/>
            <person name="Fluegel L."/>
            <person name="Davis C.M."/>
            <person name="Simpson J.R."/>
            <person name="Lauterbach L."/>
            <person name="Steele A.D."/>
            <person name="Gui C."/>
            <person name="Meng S."/>
            <person name="Li G."/>
            <person name="Viehrig K."/>
            <person name="Ye F."/>
            <person name="Su P."/>
            <person name="Kiefer A.F."/>
            <person name="Nichols A."/>
            <person name="Cepeda A.J."/>
            <person name="Yan W."/>
            <person name="Fan B."/>
            <person name="Jiang Y."/>
            <person name="Adhikari A."/>
            <person name="Zheng C.-J."/>
            <person name="Schuster L."/>
            <person name="Cowan T.M."/>
            <person name="Smanski M.J."/>
            <person name="Chevrette M.G."/>
            <person name="De Carvalho L.P.S."/>
            <person name="Shen B."/>
        </authorList>
    </citation>
    <scope>NUCLEOTIDE SEQUENCE [LARGE SCALE GENOMIC DNA]</scope>
    <source>
        <strain evidence="1 2">NPDC050671</strain>
    </source>
</reference>
<dbReference type="Proteomes" id="UP001551658">
    <property type="component" value="Unassembled WGS sequence"/>
</dbReference>
<organism evidence="1 2">
    <name type="scientific">Nocardia fusca</name>
    <dbReference type="NCBI Taxonomy" id="941183"/>
    <lineage>
        <taxon>Bacteria</taxon>
        <taxon>Bacillati</taxon>
        <taxon>Actinomycetota</taxon>
        <taxon>Actinomycetes</taxon>
        <taxon>Mycobacteriales</taxon>
        <taxon>Nocardiaceae</taxon>
        <taxon>Nocardia</taxon>
    </lineage>
</organism>
<gene>
    <name evidence="1" type="ORF">AB0H72_18575</name>
</gene>
<evidence type="ECO:0000313" key="2">
    <source>
        <dbReference type="Proteomes" id="UP001551658"/>
    </source>
</evidence>
<protein>
    <submittedName>
        <fullName evidence="1">Uncharacterized protein</fullName>
    </submittedName>
</protein>
<accession>A0ABV3FAG1</accession>
<evidence type="ECO:0000313" key="1">
    <source>
        <dbReference type="EMBL" id="MEV0364699.1"/>
    </source>
</evidence>
<dbReference type="EMBL" id="JBFAIH010000010">
    <property type="protein sequence ID" value="MEV0364699.1"/>
    <property type="molecule type" value="Genomic_DNA"/>
</dbReference>
<proteinExistence type="predicted"/>
<keyword evidence="2" id="KW-1185">Reference proteome</keyword>
<comment type="caution">
    <text evidence="1">The sequence shown here is derived from an EMBL/GenBank/DDBJ whole genome shotgun (WGS) entry which is preliminary data.</text>
</comment>